<dbReference type="KEGG" id="pfaa:MM59RIKEN_05720"/>
<dbReference type="RefSeq" id="WP_050624245.1">
    <property type="nucleotide sequence ID" value="NZ_AP023420.1"/>
</dbReference>
<dbReference type="Proteomes" id="UP000679848">
    <property type="component" value="Chromosome"/>
</dbReference>
<dbReference type="EMBL" id="AP023420">
    <property type="protein sequence ID" value="BCK83253.1"/>
    <property type="molecule type" value="Genomic_DNA"/>
</dbReference>
<organism evidence="1 2">
    <name type="scientific">Pusillibacter faecalis</name>
    <dbReference type="NCBI Taxonomy" id="2714358"/>
    <lineage>
        <taxon>Bacteria</taxon>
        <taxon>Bacillati</taxon>
        <taxon>Bacillota</taxon>
        <taxon>Clostridia</taxon>
        <taxon>Eubacteriales</taxon>
        <taxon>Oscillospiraceae</taxon>
        <taxon>Pusillibacter</taxon>
    </lineage>
</organism>
<evidence type="ECO:0000313" key="2">
    <source>
        <dbReference type="Proteomes" id="UP000679848"/>
    </source>
</evidence>
<sequence>MEVPDLRDMVEDEVAHKDFEAQVVDKAIRYIRDSERWIQLLDLVVEETINASLKAELRRSWRQ</sequence>
<protein>
    <submittedName>
        <fullName evidence="1">Uncharacterized protein</fullName>
    </submittedName>
</protein>
<keyword evidence="2" id="KW-1185">Reference proteome</keyword>
<gene>
    <name evidence="1" type="ORF">MM59RIKEN_05720</name>
</gene>
<proteinExistence type="predicted"/>
<dbReference type="GeneID" id="78198859"/>
<reference evidence="1" key="1">
    <citation type="submission" date="2020-09" db="EMBL/GenBank/DDBJ databases">
        <title>New species isolated from human feces.</title>
        <authorList>
            <person name="Kitahara M."/>
            <person name="Shigeno Y."/>
            <person name="Shime M."/>
            <person name="Matsumoto Y."/>
            <person name="Nakamura S."/>
            <person name="Motooka D."/>
            <person name="Fukuoka S."/>
            <person name="Nishikawa H."/>
            <person name="Benno Y."/>
        </authorList>
    </citation>
    <scope>NUCLEOTIDE SEQUENCE</scope>
    <source>
        <strain evidence="1">MM59</strain>
    </source>
</reference>
<accession>A0A810QFE1</accession>
<evidence type="ECO:0000313" key="1">
    <source>
        <dbReference type="EMBL" id="BCK83253.1"/>
    </source>
</evidence>
<dbReference type="AlphaFoldDB" id="A0A810QFE1"/>
<name>A0A810QFE1_9FIRM</name>